<feature type="non-terminal residue" evidence="15">
    <location>
        <position position="1"/>
    </location>
</feature>
<gene>
    <name evidence="15" type="ORF">E3J95_05140</name>
</gene>
<dbReference type="InterPro" id="IPR037118">
    <property type="entry name" value="Val-tRNA_synth_C_sf"/>
</dbReference>
<dbReference type="SUPFAM" id="SSF46589">
    <property type="entry name" value="tRNA-binding arm"/>
    <property type="match status" value="1"/>
</dbReference>
<dbReference type="GO" id="GO:0006438">
    <property type="term" value="P:valyl-tRNA aminoacylation"/>
    <property type="evidence" value="ECO:0007669"/>
    <property type="project" value="UniProtKB-UniRule"/>
</dbReference>
<dbReference type="Gene3D" id="1.10.730.10">
    <property type="entry name" value="Isoleucyl-tRNA Synthetase, Domain 1"/>
    <property type="match status" value="1"/>
</dbReference>
<evidence type="ECO:0000259" key="13">
    <source>
        <dbReference type="Pfam" id="PF08264"/>
    </source>
</evidence>
<dbReference type="GO" id="GO:0004832">
    <property type="term" value="F:valine-tRNA ligase activity"/>
    <property type="evidence" value="ECO:0007669"/>
    <property type="project" value="UniProtKB-UniRule"/>
</dbReference>
<organism evidence="15 16">
    <name type="scientific">Aerophobetes bacterium</name>
    <dbReference type="NCBI Taxonomy" id="2030807"/>
    <lineage>
        <taxon>Bacteria</taxon>
        <taxon>Candidatus Aerophobota</taxon>
    </lineage>
</organism>
<dbReference type="Pfam" id="PF00133">
    <property type="entry name" value="tRNA-synt_1"/>
    <property type="match status" value="1"/>
</dbReference>
<dbReference type="SUPFAM" id="SSF47323">
    <property type="entry name" value="Anticodon-binding domain of a subclass of class I aminoacyl-tRNA synthetases"/>
    <property type="match status" value="1"/>
</dbReference>
<evidence type="ECO:0000313" key="16">
    <source>
        <dbReference type="Proteomes" id="UP000320781"/>
    </source>
</evidence>
<dbReference type="PANTHER" id="PTHR11946">
    <property type="entry name" value="VALYL-TRNA SYNTHETASES"/>
    <property type="match status" value="1"/>
</dbReference>
<dbReference type="PANTHER" id="PTHR11946:SF93">
    <property type="entry name" value="VALINE--TRNA LIGASE, CHLOROPLASTIC_MITOCHONDRIAL 2"/>
    <property type="match status" value="1"/>
</dbReference>
<evidence type="ECO:0000256" key="5">
    <source>
        <dbReference type="ARBA" id="ARBA00022840"/>
    </source>
</evidence>
<evidence type="ECO:0000256" key="7">
    <source>
        <dbReference type="ARBA" id="ARBA00023054"/>
    </source>
</evidence>
<evidence type="ECO:0000256" key="3">
    <source>
        <dbReference type="ARBA" id="ARBA00022598"/>
    </source>
</evidence>
<dbReference type="InterPro" id="IPR019499">
    <property type="entry name" value="Val-tRNA_synth_tRNA-bd"/>
</dbReference>
<protein>
    <recommendedName>
        <fullName evidence="1 10">Valine--tRNA ligase</fullName>
        <ecNumber evidence="1 10">6.1.1.9</ecNumber>
    </recommendedName>
</protein>
<keyword evidence="4" id="KW-0547">Nucleotide-binding</keyword>
<dbReference type="InterPro" id="IPR014729">
    <property type="entry name" value="Rossmann-like_a/b/a_fold"/>
</dbReference>
<dbReference type="EMBL" id="SOKU01000251">
    <property type="protein sequence ID" value="TES85139.1"/>
    <property type="molecule type" value="Genomic_DNA"/>
</dbReference>
<dbReference type="GO" id="GO:0005829">
    <property type="term" value="C:cytosol"/>
    <property type="evidence" value="ECO:0007669"/>
    <property type="project" value="TreeGrafter"/>
</dbReference>
<name>A0A523QHX3_UNCAE</name>
<evidence type="ECO:0000256" key="1">
    <source>
        <dbReference type="ARBA" id="ARBA00013169"/>
    </source>
</evidence>
<dbReference type="AlphaFoldDB" id="A0A523QHX3"/>
<evidence type="ECO:0000256" key="8">
    <source>
        <dbReference type="ARBA" id="ARBA00023146"/>
    </source>
</evidence>
<dbReference type="InterPro" id="IPR009008">
    <property type="entry name" value="Val/Leu/Ile-tRNA-synth_edit"/>
</dbReference>
<evidence type="ECO:0000256" key="10">
    <source>
        <dbReference type="NCBIfam" id="TIGR00422"/>
    </source>
</evidence>
<comment type="catalytic activity">
    <reaction evidence="9">
        <text>tRNA(Val) + L-valine + ATP = L-valyl-tRNA(Val) + AMP + diphosphate</text>
        <dbReference type="Rhea" id="RHEA:10704"/>
        <dbReference type="Rhea" id="RHEA-COMP:9672"/>
        <dbReference type="Rhea" id="RHEA-COMP:9708"/>
        <dbReference type="ChEBI" id="CHEBI:30616"/>
        <dbReference type="ChEBI" id="CHEBI:33019"/>
        <dbReference type="ChEBI" id="CHEBI:57762"/>
        <dbReference type="ChEBI" id="CHEBI:78442"/>
        <dbReference type="ChEBI" id="CHEBI:78537"/>
        <dbReference type="ChEBI" id="CHEBI:456215"/>
        <dbReference type="EC" id="6.1.1.9"/>
    </reaction>
</comment>
<feature type="domain" description="Methionyl/Valyl/Leucyl/Isoleucyl-tRNA synthetase anticodon-binding" evidence="13">
    <location>
        <begin position="435"/>
        <end position="580"/>
    </location>
</feature>
<accession>A0A523QHX3</accession>
<dbReference type="NCBIfam" id="NF004349">
    <property type="entry name" value="PRK05729.1"/>
    <property type="match status" value="1"/>
</dbReference>
<dbReference type="FunFam" id="3.40.50.620:FF:000098">
    <property type="entry name" value="Valine--tRNA ligase"/>
    <property type="match status" value="1"/>
</dbReference>
<proteinExistence type="predicted"/>
<dbReference type="InterPro" id="IPR002300">
    <property type="entry name" value="aa-tRNA-synth_Ia"/>
</dbReference>
<evidence type="ECO:0000256" key="9">
    <source>
        <dbReference type="ARBA" id="ARBA00047552"/>
    </source>
</evidence>
<evidence type="ECO:0000256" key="6">
    <source>
        <dbReference type="ARBA" id="ARBA00022917"/>
    </source>
</evidence>
<dbReference type="Gene3D" id="3.40.50.620">
    <property type="entry name" value="HUPs"/>
    <property type="match status" value="1"/>
</dbReference>
<keyword evidence="2" id="KW-0963">Cytoplasm</keyword>
<dbReference type="FunFam" id="1.10.730.10:FF:000014">
    <property type="entry name" value="Valine--tRNA ligase"/>
    <property type="match status" value="1"/>
</dbReference>
<dbReference type="InterPro" id="IPR009080">
    <property type="entry name" value="tRNAsynth_Ia_anticodon-bd"/>
</dbReference>
<dbReference type="Proteomes" id="UP000320781">
    <property type="component" value="Unassembled WGS sequence"/>
</dbReference>
<dbReference type="Pfam" id="PF08264">
    <property type="entry name" value="Anticodon_1"/>
    <property type="match status" value="1"/>
</dbReference>
<dbReference type="EC" id="6.1.1.9" evidence="1 10"/>
<dbReference type="Pfam" id="PF10458">
    <property type="entry name" value="Val_tRNA-synt_C"/>
    <property type="match status" value="1"/>
</dbReference>
<evidence type="ECO:0000313" key="15">
    <source>
        <dbReference type="EMBL" id="TES85139.1"/>
    </source>
</evidence>
<dbReference type="SUPFAM" id="SSF50677">
    <property type="entry name" value="ValRS/IleRS/LeuRS editing domain"/>
    <property type="match status" value="1"/>
</dbReference>
<evidence type="ECO:0000256" key="11">
    <source>
        <dbReference type="SAM" id="Coils"/>
    </source>
</evidence>
<dbReference type="Gene3D" id="3.90.740.10">
    <property type="entry name" value="Valyl/Leucyl/Isoleucyl-tRNA synthetase, editing domain"/>
    <property type="match status" value="2"/>
</dbReference>
<keyword evidence="7 11" id="KW-0175">Coiled coil</keyword>
<sequence>NWCPGCQTALSDIEVEYQAREGKLYYIRYPFKNKAAGKFLVVATTRPETMLGDTAVAVNPEDERFKNLKGTKLILPLIKRELPLIYDRYVDPEFGSGALKVTPAHDANDFLIGKEHNLRFINIFNRDASINKNGGGYQGLTRYEARKRVLEDLKKGGHLERTEDYDLRIGRCYRCSTEIEPYLSTQWFIKMKDLAAEAIKTVEEKKIDFIPSFWKKNYLRWLEDIHDWCISRQIWWGHRLPIWHCKRCGKITVASGIPSECSHCASSDIKQDEDVLDTWFSSSLWPFSTLGWPEQGEKFERFYPTSVLCTGWDILFFWVSRMAMMALKFTNQVPFHKVYIHPLIGDEKGEKMSKSRGNVVDPLDMMTKYGTDAFRFSLVALRTGAPYVRFSEDRVRGYRNFVNKIWNASRFVLMNLEGFTPEGRPQGDELELCHRWILSRFACLVREVTQDMEKLRFSEGANRLYQFLWGEFCDWYIELVKPYLSPGEDANLRYAAQWVLYHVLEGTLKLLHPFMPFVTEEIYQRLPGERSAIMISSWPKEKAREDREAEEGMSLLMAIIQEARMIRSEMRISPKKKIELLLRPSHRNKLTILKQHKYYISNLVGADSVLIDRALSRPPESASSLVDGVEIFIPLKGMVDIEKERKRLISLTNELRKKLALTRERISRPEFKTKAPPEVVERKRQEEKELRMRLQRLEKRIEEVS</sequence>
<keyword evidence="3 15" id="KW-0436">Ligase</keyword>
<feature type="domain" description="Valyl-tRNA synthetase tRNA-binding arm" evidence="14">
    <location>
        <begin position="640"/>
        <end position="703"/>
    </location>
</feature>
<feature type="domain" description="Aminoacyl-tRNA synthetase class Ia" evidence="12">
    <location>
        <begin position="1"/>
        <end position="380"/>
    </location>
</feature>
<evidence type="ECO:0000259" key="14">
    <source>
        <dbReference type="Pfam" id="PF10458"/>
    </source>
</evidence>
<dbReference type="InterPro" id="IPR010978">
    <property type="entry name" value="tRNA-bd_arm"/>
</dbReference>
<dbReference type="CDD" id="cd07962">
    <property type="entry name" value="Anticodon_Ia_Val"/>
    <property type="match status" value="1"/>
</dbReference>
<dbReference type="PRINTS" id="PR00986">
    <property type="entry name" value="TRNASYNTHVAL"/>
</dbReference>
<comment type="caution">
    <text evidence="15">The sequence shown here is derived from an EMBL/GenBank/DDBJ whole genome shotgun (WGS) entry which is preliminary data.</text>
</comment>
<dbReference type="GO" id="GO:0002161">
    <property type="term" value="F:aminoacyl-tRNA deacylase activity"/>
    <property type="evidence" value="ECO:0007669"/>
    <property type="project" value="InterPro"/>
</dbReference>
<evidence type="ECO:0000259" key="12">
    <source>
        <dbReference type="Pfam" id="PF00133"/>
    </source>
</evidence>
<dbReference type="NCBIfam" id="TIGR00422">
    <property type="entry name" value="valS"/>
    <property type="match status" value="1"/>
</dbReference>
<dbReference type="GO" id="GO:0005524">
    <property type="term" value="F:ATP binding"/>
    <property type="evidence" value="ECO:0007669"/>
    <property type="project" value="UniProtKB-KW"/>
</dbReference>
<reference evidence="15 16" key="1">
    <citation type="submission" date="2019-03" db="EMBL/GenBank/DDBJ databases">
        <title>Metabolic potential of uncultured bacteria and archaea associated with petroleum seepage in deep-sea sediments.</title>
        <authorList>
            <person name="Dong X."/>
            <person name="Hubert C."/>
        </authorList>
    </citation>
    <scope>NUCLEOTIDE SEQUENCE [LARGE SCALE GENOMIC DNA]</scope>
    <source>
        <strain evidence="15">E44_bin92</strain>
    </source>
</reference>
<dbReference type="InterPro" id="IPR002303">
    <property type="entry name" value="Valyl-tRNA_ligase"/>
</dbReference>
<keyword evidence="6" id="KW-0648">Protein biosynthesis</keyword>
<feature type="coiled-coil region" evidence="11">
    <location>
        <begin position="638"/>
        <end position="700"/>
    </location>
</feature>
<keyword evidence="5" id="KW-0067">ATP-binding</keyword>
<evidence type="ECO:0000256" key="2">
    <source>
        <dbReference type="ARBA" id="ARBA00022490"/>
    </source>
</evidence>
<dbReference type="SUPFAM" id="SSF52374">
    <property type="entry name" value="Nucleotidylyl transferase"/>
    <property type="match status" value="1"/>
</dbReference>
<dbReference type="InterPro" id="IPR033705">
    <property type="entry name" value="Anticodon_Ia_Val"/>
</dbReference>
<dbReference type="Gene3D" id="1.10.287.380">
    <property type="entry name" value="Valyl-tRNA synthetase, C-terminal domain"/>
    <property type="match status" value="1"/>
</dbReference>
<keyword evidence="8" id="KW-0030">Aminoacyl-tRNA synthetase</keyword>
<evidence type="ECO:0000256" key="4">
    <source>
        <dbReference type="ARBA" id="ARBA00022741"/>
    </source>
</evidence>
<dbReference type="InterPro" id="IPR013155">
    <property type="entry name" value="M/V/L/I-tRNA-synth_anticd-bd"/>
</dbReference>